<name>A0A9W6F9X9_9CHLO</name>
<evidence type="ECO:0000313" key="1">
    <source>
        <dbReference type="EMBL" id="GLC61200.1"/>
    </source>
</evidence>
<protein>
    <submittedName>
        <fullName evidence="1">Uncharacterized protein</fullName>
    </submittedName>
</protein>
<sequence length="120" mass="11997">MHSHELFAHKVACRISAVKPAGERARLMGVRGMLGPWEAAGAGNAAGYCGSGGGLLPLLSVAAARLAAVDGAAWKGEGQKKPGGPALQGKLGMEGARGIGWVRWTEAAVLVADVGLGQAG</sequence>
<gene>
    <name evidence="1" type="primary">PLESTB002788</name>
    <name evidence="1" type="ORF">PLESTB_001730400</name>
</gene>
<keyword evidence="2" id="KW-1185">Reference proteome</keyword>
<comment type="caution">
    <text evidence="1">The sequence shown here is derived from an EMBL/GenBank/DDBJ whole genome shotgun (WGS) entry which is preliminary data.</text>
</comment>
<organism evidence="1 2">
    <name type="scientific">Pleodorina starrii</name>
    <dbReference type="NCBI Taxonomy" id="330485"/>
    <lineage>
        <taxon>Eukaryota</taxon>
        <taxon>Viridiplantae</taxon>
        <taxon>Chlorophyta</taxon>
        <taxon>core chlorophytes</taxon>
        <taxon>Chlorophyceae</taxon>
        <taxon>CS clade</taxon>
        <taxon>Chlamydomonadales</taxon>
        <taxon>Volvocaceae</taxon>
        <taxon>Pleodorina</taxon>
    </lineage>
</organism>
<reference evidence="1 2" key="1">
    <citation type="journal article" date="2023" name="Commun. Biol.">
        <title>Reorganization of the ancestral sex-determining regions during the evolution of trioecy in Pleodorina starrii.</title>
        <authorList>
            <person name="Takahashi K."/>
            <person name="Suzuki S."/>
            <person name="Kawai-Toyooka H."/>
            <person name="Yamamoto K."/>
            <person name="Hamaji T."/>
            <person name="Ootsuki R."/>
            <person name="Yamaguchi H."/>
            <person name="Kawachi M."/>
            <person name="Higashiyama T."/>
            <person name="Nozaki H."/>
        </authorList>
    </citation>
    <scope>NUCLEOTIDE SEQUENCE [LARGE SCALE GENOMIC DNA]</scope>
    <source>
        <strain evidence="1 2">NIES-4479</strain>
    </source>
</reference>
<evidence type="ECO:0000313" key="2">
    <source>
        <dbReference type="Proteomes" id="UP001165080"/>
    </source>
</evidence>
<accession>A0A9W6F9X9</accession>
<dbReference type="AlphaFoldDB" id="A0A9W6F9X9"/>
<dbReference type="Proteomes" id="UP001165080">
    <property type="component" value="Unassembled WGS sequence"/>
</dbReference>
<proteinExistence type="predicted"/>
<dbReference type="EMBL" id="BRXU01000043">
    <property type="protein sequence ID" value="GLC61200.1"/>
    <property type="molecule type" value="Genomic_DNA"/>
</dbReference>